<evidence type="ECO:0000313" key="2">
    <source>
        <dbReference type="EMBL" id="MDQ0205716.1"/>
    </source>
</evidence>
<dbReference type="EMBL" id="JAUSUA010000001">
    <property type="protein sequence ID" value="MDQ0205716.1"/>
    <property type="molecule type" value="Genomic_DNA"/>
</dbReference>
<keyword evidence="1" id="KW-0472">Membrane</keyword>
<dbReference type="Proteomes" id="UP001225034">
    <property type="component" value="Unassembled WGS sequence"/>
</dbReference>
<reference evidence="2 3" key="1">
    <citation type="submission" date="2023-07" db="EMBL/GenBank/DDBJ databases">
        <title>Genomic Encyclopedia of Type Strains, Phase IV (KMG-IV): sequencing the most valuable type-strain genomes for metagenomic binning, comparative biology and taxonomic classification.</title>
        <authorList>
            <person name="Goeker M."/>
        </authorList>
    </citation>
    <scope>NUCLEOTIDE SEQUENCE [LARGE SCALE GENOMIC DNA]</scope>
    <source>
        <strain evidence="2 3">DSM 19154</strain>
    </source>
</reference>
<keyword evidence="1" id="KW-1133">Transmembrane helix</keyword>
<comment type="caution">
    <text evidence="2">The sequence shown here is derived from an EMBL/GenBank/DDBJ whole genome shotgun (WGS) entry which is preliminary data.</text>
</comment>
<feature type="transmembrane region" description="Helical" evidence="1">
    <location>
        <begin position="84"/>
        <end position="101"/>
    </location>
</feature>
<gene>
    <name evidence="2" type="ORF">J2S05_000490</name>
</gene>
<name>A0ABT9YCY3_9BACI</name>
<keyword evidence="1" id="KW-0812">Transmembrane</keyword>
<dbReference type="Pfam" id="PF05437">
    <property type="entry name" value="AzlD"/>
    <property type="match status" value="1"/>
</dbReference>
<dbReference type="InterPro" id="IPR008407">
    <property type="entry name" value="Brnchd-chn_aa_trnsp_AzlD"/>
</dbReference>
<keyword evidence="3" id="KW-1185">Reference proteome</keyword>
<proteinExistence type="predicted"/>
<accession>A0ABT9YCY3</accession>
<protein>
    <submittedName>
        <fullName evidence="2">Branched-subunit amino acid transport protein</fullName>
    </submittedName>
</protein>
<sequence length="102" mass="11658">MFWILIGCALVTIIPRILPFIFVRKLELPESFLKWLSYIPICILTALVMDELLMESEHGSIRLDFTAFFAGIPTLFVAIWTKSLSYTVITGVVAMALIRIFF</sequence>
<evidence type="ECO:0000256" key="1">
    <source>
        <dbReference type="SAM" id="Phobius"/>
    </source>
</evidence>
<organism evidence="2 3">
    <name type="scientific">Alkalicoccobacillus murimartini</name>
    <dbReference type="NCBI Taxonomy" id="171685"/>
    <lineage>
        <taxon>Bacteria</taxon>
        <taxon>Bacillati</taxon>
        <taxon>Bacillota</taxon>
        <taxon>Bacilli</taxon>
        <taxon>Bacillales</taxon>
        <taxon>Bacillaceae</taxon>
        <taxon>Alkalicoccobacillus</taxon>
    </lineage>
</organism>
<evidence type="ECO:0000313" key="3">
    <source>
        <dbReference type="Proteomes" id="UP001225034"/>
    </source>
</evidence>